<evidence type="ECO:0000313" key="2">
    <source>
        <dbReference type="Proteomes" id="UP000610459"/>
    </source>
</evidence>
<proteinExistence type="predicted"/>
<reference evidence="1 2" key="1">
    <citation type="journal article" date="2020" name="FEMS Microbiol. Ecol.">
        <title>Temporal dynamics of bacterial communities during seed development and maturation.</title>
        <authorList>
            <person name="Chesneau G."/>
            <person name="Torres-Cortes G."/>
            <person name="Briand M."/>
            <person name="Darrasse A."/>
            <person name="Preveaux A."/>
            <person name="Marais C."/>
            <person name="Jacques M.A."/>
            <person name="Shade A."/>
            <person name="Barret M."/>
        </authorList>
    </citation>
    <scope>NUCLEOTIDE SEQUENCE [LARGE SCALE GENOMIC DNA]</scope>
    <source>
        <strain evidence="1 2">CFBP13709</strain>
    </source>
</reference>
<gene>
    <name evidence="1" type="ORF">IFT41_08645</name>
</gene>
<sequence length="307" mass="35111">MFYAGSLFLSLVENALSRKITLNSFLIFEPDKKRITGRGNPAVISASASLCLELLIDNVGQLVTHQQFYDYVWRRFGTEPASTTLYQNISALRRALNKAGLQEDIIRTMPRKGFLLSPQTTVERESLFSFTSVSTESESAHSLSAGGNEMPEHSLHDERMRNTQNEQKSDSENKISSYSPLTQHPFFSAFFKSKKMMIATFMLFLALFFSSFLYFRSGPNHNDTVFIYSTNYKGCIIFNNADGWLKKDEVKEQVDEMKLNCSIAPYIYLTAFKHADSLSYFNCEHPLNGHVRANCRSYYFVKKLNND</sequence>
<comment type="caution">
    <text evidence="1">The sequence shown here is derived from an EMBL/GenBank/DDBJ whole genome shotgun (WGS) entry which is preliminary data.</text>
</comment>
<dbReference type="Proteomes" id="UP000610459">
    <property type="component" value="Unassembled WGS sequence"/>
</dbReference>
<evidence type="ECO:0000313" key="1">
    <source>
        <dbReference type="EMBL" id="MBD8126179.1"/>
    </source>
</evidence>
<dbReference type="EMBL" id="JACYNR010000004">
    <property type="protein sequence ID" value="MBD8126179.1"/>
    <property type="molecule type" value="Genomic_DNA"/>
</dbReference>
<keyword evidence="2" id="KW-1185">Reference proteome</keyword>
<accession>A0ACC5PMZ3</accession>
<protein>
    <submittedName>
        <fullName evidence="1">Winged helix-turn-helix domain-containing protein</fullName>
    </submittedName>
</protein>
<organism evidence="1 2">
    <name type="scientific">Enterobacter agglomerans</name>
    <name type="common">Erwinia herbicola</name>
    <name type="synonym">Pantoea agglomerans</name>
    <dbReference type="NCBI Taxonomy" id="549"/>
    <lineage>
        <taxon>Bacteria</taxon>
        <taxon>Pseudomonadati</taxon>
        <taxon>Pseudomonadota</taxon>
        <taxon>Gammaproteobacteria</taxon>
        <taxon>Enterobacterales</taxon>
        <taxon>Erwiniaceae</taxon>
        <taxon>Pantoea</taxon>
        <taxon>Pantoea agglomerans group</taxon>
    </lineage>
</organism>
<name>A0ACC5PMZ3_ENTAG</name>